<feature type="signal peptide" evidence="1">
    <location>
        <begin position="1"/>
        <end position="18"/>
    </location>
</feature>
<dbReference type="EMBL" id="JAFEKC020000003">
    <property type="protein sequence ID" value="KAK0515980.1"/>
    <property type="molecule type" value="Genomic_DNA"/>
</dbReference>
<evidence type="ECO:0000313" key="2">
    <source>
        <dbReference type="EMBL" id="KAK0515980.1"/>
    </source>
</evidence>
<gene>
    <name evidence="2" type="ORF">JMJ35_002014</name>
</gene>
<keyword evidence="3" id="KW-1185">Reference proteome</keyword>
<dbReference type="Proteomes" id="UP001166286">
    <property type="component" value="Unassembled WGS sequence"/>
</dbReference>
<accession>A0AA39R6Z6</accession>
<evidence type="ECO:0000313" key="3">
    <source>
        <dbReference type="Proteomes" id="UP001166286"/>
    </source>
</evidence>
<name>A0AA39R6Z6_9LECA</name>
<evidence type="ECO:0000256" key="1">
    <source>
        <dbReference type="SAM" id="SignalP"/>
    </source>
</evidence>
<sequence length="89" mass="9646">MHLMSLCASAALVASTGALAGMKATTHHMCYDSLKQDDESVGVVRGAESGVVMRWSMDEALYVAELKVGCESAEFKAQMAEYVWKRAEV</sequence>
<protein>
    <submittedName>
        <fullName evidence="2">Uncharacterized protein</fullName>
    </submittedName>
</protein>
<comment type="caution">
    <text evidence="2">The sequence shown here is derived from an EMBL/GenBank/DDBJ whole genome shotgun (WGS) entry which is preliminary data.</text>
</comment>
<dbReference type="SUPFAM" id="SSF52317">
    <property type="entry name" value="Class I glutamine amidotransferase-like"/>
    <property type="match status" value="1"/>
</dbReference>
<organism evidence="2 3">
    <name type="scientific">Cladonia borealis</name>
    <dbReference type="NCBI Taxonomy" id="184061"/>
    <lineage>
        <taxon>Eukaryota</taxon>
        <taxon>Fungi</taxon>
        <taxon>Dikarya</taxon>
        <taxon>Ascomycota</taxon>
        <taxon>Pezizomycotina</taxon>
        <taxon>Lecanoromycetes</taxon>
        <taxon>OSLEUM clade</taxon>
        <taxon>Lecanoromycetidae</taxon>
        <taxon>Lecanorales</taxon>
        <taxon>Lecanorineae</taxon>
        <taxon>Cladoniaceae</taxon>
        <taxon>Cladonia</taxon>
    </lineage>
</organism>
<keyword evidence="1" id="KW-0732">Signal</keyword>
<dbReference type="InterPro" id="IPR029062">
    <property type="entry name" value="Class_I_gatase-like"/>
</dbReference>
<dbReference type="AlphaFoldDB" id="A0AA39R6Z6"/>
<proteinExistence type="predicted"/>
<reference evidence="2" key="1">
    <citation type="submission" date="2023-03" db="EMBL/GenBank/DDBJ databases">
        <title>Complete genome of Cladonia borealis.</title>
        <authorList>
            <person name="Park H."/>
        </authorList>
    </citation>
    <scope>NUCLEOTIDE SEQUENCE</scope>
    <source>
        <strain evidence="2">ANT050790</strain>
    </source>
</reference>
<dbReference type="Gene3D" id="3.40.50.880">
    <property type="match status" value="1"/>
</dbReference>
<feature type="chain" id="PRO_5041203998" evidence="1">
    <location>
        <begin position="19"/>
        <end position="89"/>
    </location>
</feature>